<keyword evidence="1" id="KW-0812">Transmembrane</keyword>
<name>A0A1W1VS27_DESTI</name>
<dbReference type="RefSeq" id="WP_084054316.1">
    <property type="nucleotide sequence ID" value="NZ_FWWT01000023.1"/>
</dbReference>
<evidence type="ECO:0000313" key="2">
    <source>
        <dbReference type="EMBL" id="SMB96146.1"/>
    </source>
</evidence>
<feature type="transmembrane region" description="Helical" evidence="1">
    <location>
        <begin position="7"/>
        <end position="25"/>
    </location>
</feature>
<dbReference type="Proteomes" id="UP000192731">
    <property type="component" value="Unassembled WGS sequence"/>
</dbReference>
<keyword evidence="1" id="KW-0472">Membrane</keyword>
<feature type="transmembrane region" description="Helical" evidence="1">
    <location>
        <begin position="45"/>
        <end position="64"/>
    </location>
</feature>
<gene>
    <name evidence="2" type="ORF">SAMN00017405_1463</name>
</gene>
<organism evidence="2 3">
    <name type="scientific">Desulfonispora thiosulfatigenes DSM 11270</name>
    <dbReference type="NCBI Taxonomy" id="656914"/>
    <lineage>
        <taxon>Bacteria</taxon>
        <taxon>Bacillati</taxon>
        <taxon>Bacillota</taxon>
        <taxon>Clostridia</taxon>
        <taxon>Eubacteriales</taxon>
        <taxon>Peptococcaceae</taxon>
        <taxon>Desulfonispora</taxon>
    </lineage>
</organism>
<keyword evidence="1" id="KW-1133">Transmembrane helix</keyword>
<reference evidence="2 3" key="1">
    <citation type="submission" date="2017-04" db="EMBL/GenBank/DDBJ databases">
        <authorList>
            <person name="Afonso C.L."/>
            <person name="Miller P.J."/>
            <person name="Scott M.A."/>
            <person name="Spackman E."/>
            <person name="Goraichik I."/>
            <person name="Dimitrov K.M."/>
            <person name="Suarez D.L."/>
            <person name="Swayne D.E."/>
        </authorList>
    </citation>
    <scope>NUCLEOTIDE SEQUENCE [LARGE SCALE GENOMIC DNA]</scope>
    <source>
        <strain evidence="2 3">DSM 11270</strain>
    </source>
</reference>
<evidence type="ECO:0000313" key="3">
    <source>
        <dbReference type="Proteomes" id="UP000192731"/>
    </source>
</evidence>
<sequence>MNKSLRIISLLGLISLVVAGYFKLINSKEVMWVFNERKLAEDSGVEIISVLFGISVLIFLKITWKLIDFNWGLKEIKQQEPEKNRS</sequence>
<dbReference type="AlphaFoldDB" id="A0A1W1VS27"/>
<protein>
    <submittedName>
        <fullName evidence="2">Uncharacterized protein</fullName>
    </submittedName>
</protein>
<accession>A0A1W1VS27</accession>
<dbReference type="EMBL" id="FWWT01000023">
    <property type="protein sequence ID" value="SMB96146.1"/>
    <property type="molecule type" value="Genomic_DNA"/>
</dbReference>
<keyword evidence="3" id="KW-1185">Reference proteome</keyword>
<proteinExistence type="predicted"/>
<evidence type="ECO:0000256" key="1">
    <source>
        <dbReference type="SAM" id="Phobius"/>
    </source>
</evidence>